<accession>A0A4P6EJH4</accession>
<dbReference type="OrthoDB" id="5150223at2"/>
<keyword evidence="3" id="KW-1185">Reference proteome</keyword>
<evidence type="ECO:0000256" key="1">
    <source>
        <dbReference type="SAM" id="Phobius"/>
    </source>
</evidence>
<keyword evidence="1" id="KW-0472">Membrane</keyword>
<sequence length="276" mass="30133">MRRKDRDTGSPSISGDRMTWKVRRIASERRGDFGRLLHVEAARFGAGFWATGGLVWVAACAAALYGDLDRGVPVTLGSVASFALPFGVVVWIPLWLFAQYKLLVFERGLVVGGFVPGMRPMALPFHAVDAGTVRAARGIAQPRQVGRLLDPVVMSERGHEHTQFPFAFWTVSFLGPDPQVVRGAGKWRRATRLTPVVLGETTAGWLWVFTVVNEARLERLVRVLVEAMRAAGAAGVEGVEAVALPARRIAGSWADAEHLGIPVEQRIHGMPGDPRR</sequence>
<feature type="transmembrane region" description="Helical" evidence="1">
    <location>
        <begin position="44"/>
        <end position="66"/>
    </location>
</feature>
<keyword evidence="1" id="KW-0812">Transmembrane</keyword>
<dbReference type="Proteomes" id="UP000291758">
    <property type="component" value="Chromosome"/>
</dbReference>
<dbReference type="EMBL" id="CP035495">
    <property type="protein sequence ID" value="QAY62780.1"/>
    <property type="molecule type" value="Genomic_DNA"/>
</dbReference>
<name>A0A4P6EJH4_9MICO</name>
<protein>
    <submittedName>
        <fullName evidence="2">Uncharacterized protein</fullName>
    </submittedName>
</protein>
<gene>
    <name evidence="2" type="ORF">ET495_05370</name>
</gene>
<evidence type="ECO:0000313" key="2">
    <source>
        <dbReference type="EMBL" id="QAY62780.1"/>
    </source>
</evidence>
<proteinExistence type="predicted"/>
<feature type="transmembrane region" description="Helical" evidence="1">
    <location>
        <begin position="78"/>
        <end position="98"/>
    </location>
</feature>
<reference evidence="2 3" key="1">
    <citation type="submission" date="2019-01" db="EMBL/GenBank/DDBJ databases">
        <title>Genome sequencing of strain 2JSPR-7.</title>
        <authorList>
            <person name="Heo J."/>
            <person name="Kim S.-J."/>
            <person name="Kim J.-S."/>
            <person name="Hong S.-B."/>
            <person name="Kwon S.-W."/>
        </authorList>
    </citation>
    <scope>NUCLEOTIDE SEQUENCE [LARGE SCALE GENOMIC DNA]</scope>
    <source>
        <strain evidence="2 3">2JSPR-7</strain>
    </source>
</reference>
<dbReference type="KEGG" id="xyl:ET495_05370"/>
<evidence type="ECO:0000313" key="3">
    <source>
        <dbReference type="Proteomes" id="UP000291758"/>
    </source>
</evidence>
<keyword evidence="1" id="KW-1133">Transmembrane helix</keyword>
<dbReference type="RefSeq" id="WP_129203243.1">
    <property type="nucleotide sequence ID" value="NZ_CP035495.1"/>
</dbReference>
<dbReference type="AlphaFoldDB" id="A0A4P6EJH4"/>
<organism evidence="2 3">
    <name type="scientific">Xylanimonas allomyrinae</name>
    <dbReference type="NCBI Taxonomy" id="2509459"/>
    <lineage>
        <taxon>Bacteria</taxon>
        <taxon>Bacillati</taxon>
        <taxon>Actinomycetota</taxon>
        <taxon>Actinomycetes</taxon>
        <taxon>Micrococcales</taxon>
        <taxon>Promicromonosporaceae</taxon>
        <taxon>Xylanimonas</taxon>
    </lineage>
</organism>